<dbReference type="InterPro" id="IPR051010">
    <property type="entry name" value="BCAA_transport"/>
</dbReference>
<comment type="caution">
    <text evidence="7">The sequence shown here is derived from an EMBL/GenBank/DDBJ whole genome shotgun (WGS) entry which is preliminary data.</text>
</comment>
<evidence type="ECO:0000256" key="1">
    <source>
        <dbReference type="ARBA" id="ARBA00010062"/>
    </source>
</evidence>
<name>A0A9D1Y173_9FIRM</name>
<gene>
    <name evidence="7" type="ORF">H9846_06305</name>
</gene>
<dbReference type="PRINTS" id="PR00337">
    <property type="entry name" value="LEUILEVALBP"/>
</dbReference>
<evidence type="ECO:0000313" key="8">
    <source>
        <dbReference type="Proteomes" id="UP000886751"/>
    </source>
</evidence>
<keyword evidence="3 5" id="KW-0732">Signal</keyword>
<protein>
    <submittedName>
        <fullName evidence="7">ABC transporter substrate-binding protein</fullName>
    </submittedName>
</protein>
<proteinExistence type="inferred from homology"/>
<keyword evidence="2" id="KW-0813">Transport</keyword>
<dbReference type="SUPFAM" id="SSF53822">
    <property type="entry name" value="Periplasmic binding protein-like I"/>
    <property type="match status" value="1"/>
</dbReference>
<evidence type="ECO:0000256" key="3">
    <source>
        <dbReference type="ARBA" id="ARBA00022729"/>
    </source>
</evidence>
<dbReference type="Pfam" id="PF13458">
    <property type="entry name" value="Peripla_BP_6"/>
    <property type="match status" value="1"/>
</dbReference>
<accession>A0A9D1Y173</accession>
<dbReference type="AlphaFoldDB" id="A0A9D1Y173"/>
<feature type="domain" description="Leucine-binding protein" evidence="6">
    <location>
        <begin position="45"/>
        <end position="389"/>
    </location>
</feature>
<evidence type="ECO:0000256" key="5">
    <source>
        <dbReference type="SAM" id="SignalP"/>
    </source>
</evidence>
<dbReference type="InterPro" id="IPR028082">
    <property type="entry name" value="Peripla_BP_I"/>
</dbReference>
<dbReference type="Gene3D" id="3.40.50.2300">
    <property type="match status" value="2"/>
</dbReference>
<feature type="chain" id="PRO_5038963754" evidence="5">
    <location>
        <begin position="19"/>
        <end position="398"/>
    </location>
</feature>
<evidence type="ECO:0000256" key="2">
    <source>
        <dbReference type="ARBA" id="ARBA00022448"/>
    </source>
</evidence>
<reference evidence="7" key="2">
    <citation type="submission" date="2021-04" db="EMBL/GenBank/DDBJ databases">
        <authorList>
            <person name="Gilroy R."/>
        </authorList>
    </citation>
    <scope>NUCLEOTIDE SEQUENCE</scope>
    <source>
        <strain evidence="7">ChiHecec2B26-7398</strain>
    </source>
</reference>
<dbReference type="GO" id="GO:0006865">
    <property type="term" value="P:amino acid transport"/>
    <property type="evidence" value="ECO:0007669"/>
    <property type="project" value="UniProtKB-KW"/>
</dbReference>
<organism evidence="7 8">
    <name type="scientific">Candidatus Gemmiger excrementipullorum</name>
    <dbReference type="NCBI Taxonomy" id="2838610"/>
    <lineage>
        <taxon>Bacteria</taxon>
        <taxon>Bacillati</taxon>
        <taxon>Bacillota</taxon>
        <taxon>Clostridia</taxon>
        <taxon>Eubacteriales</taxon>
        <taxon>Gemmiger</taxon>
    </lineage>
</organism>
<dbReference type="EMBL" id="DXEI01000092">
    <property type="protein sequence ID" value="HIX95051.1"/>
    <property type="molecule type" value="Genomic_DNA"/>
</dbReference>
<dbReference type="Proteomes" id="UP000886751">
    <property type="component" value="Unassembled WGS sequence"/>
</dbReference>
<evidence type="ECO:0000259" key="6">
    <source>
        <dbReference type="Pfam" id="PF13458"/>
    </source>
</evidence>
<dbReference type="PANTHER" id="PTHR30483">
    <property type="entry name" value="LEUCINE-SPECIFIC-BINDING PROTEIN"/>
    <property type="match status" value="1"/>
</dbReference>
<dbReference type="PANTHER" id="PTHR30483:SF6">
    <property type="entry name" value="PERIPLASMIC BINDING PROTEIN OF ABC TRANSPORTER FOR NATURAL AMINO ACIDS"/>
    <property type="match status" value="1"/>
</dbReference>
<comment type="similarity">
    <text evidence="1">Belongs to the leucine-binding protein family.</text>
</comment>
<dbReference type="PROSITE" id="PS51257">
    <property type="entry name" value="PROKAR_LIPOPROTEIN"/>
    <property type="match status" value="1"/>
</dbReference>
<feature type="signal peptide" evidence="5">
    <location>
        <begin position="1"/>
        <end position="18"/>
    </location>
</feature>
<dbReference type="InterPro" id="IPR028081">
    <property type="entry name" value="Leu-bd"/>
</dbReference>
<dbReference type="InterPro" id="IPR000709">
    <property type="entry name" value="Leu_Ile_Val-bd"/>
</dbReference>
<evidence type="ECO:0000256" key="4">
    <source>
        <dbReference type="ARBA" id="ARBA00022970"/>
    </source>
</evidence>
<sequence>MKKLVSAVLAGAMMLSLAACGSTADTTESTASQAATGETTAAATPIKLGGIGPVTGGNAQYGTAVQNGEQLAVDEINAAAGYTVFELQFEDDESDPETAVNAYNALKDWGMQVLLGAVTSDPSLNVASECVNDNIFMLTPSASAEDVALTGPNVFQMCFTDPNQGKTSAQYIADNALGTNIGIIYDSSDPYSTGIYTAFVATAEELGLNIVAQPSFTADNKSDLSTQVAQCQDAGADLVFLPIYYNEASQILIAANSRGYEPTFFGCDGMDGILSVEGFDTSLANGLMMLCPFSAFGDDETTTTFVSAYEAAFDSTPNQFAADAYDCVYAIYQCVQDGTINGDMSASDMCDALVEAFGTMSFSGTTGENQTWDENGMISKEPKVYQIQDDAYVLVGEE</sequence>
<evidence type="ECO:0000313" key="7">
    <source>
        <dbReference type="EMBL" id="HIX95051.1"/>
    </source>
</evidence>
<keyword evidence="4" id="KW-0029">Amino-acid transport</keyword>
<reference evidence="7" key="1">
    <citation type="journal article" date="2021" name="PeerJ">
        <title>Extensive microbial diversity within the chicken gut microbiome revealed by metagenomics and culture.</title>
        <authorList>
            <person name="Gilroy R."/>
            <person name="Ravi A."/>
            <person name="Getino M."/>
            <person name="Pursley I."/>
            <person name="Horton D.L."/>
            <person name="Alikhan N.F."/>
            <person name="Baker D."/>
            <person name="Gharbi K."/>
            <person name="Hall N."/>
            <person name="Watson M."/>
            <person name="Adriaenssens E.M."/>
            <person name="Foster-Nyarko E."/>
            <person name="Jarju S."/>
            <person name="Secka A."/>
            <person name="Antonio M."/>
            <person name="Oren A."/>
            <person name="Chaudhuri R.R."/>
            <person name="La Ragione R."/>
            <person name="Hildebrand F."/>
            <person name="Pallen M.J."/>
        </authorList>
    </citation>
    <scope>NUCLEOTIDE SEQUENCE</scope>
    <source>
        <strain evidence="7">ChiHecec2B26-7398</strain>
    </source>
</reference>